<dbReference type="OrthoDB" id="567110at356"/>
<keyword evidence="2" id="KW-1185">Reference proteome</keyword>
<gene>
    <name evidence="1" type="ORF">DK419_25895</name>
</gene>
<protein>
    <submittedName>
        <fullName evidence="1">Uncharacterized protein</fullName>
    </submittedName>
</protein>
<proteinExistence type="predicted"/>
<reference evidence="1 2" key="1">
    <citation type="submission" date="2018-05" db="EMBL/GenBank/DDBJ databases">
        <title>Complete Genome Sequence of Methylobacterium sp. 17Sr1-28.</title>
        <authorList>
            <person name="Srinivasan S."/>
        </authorList>
    </citation>
    <scope>NUCLEOTIDE SEQUENCE [LARGE SCALE GENOMIC DNA]</scope>
    <source>
        <strain evidence="1 2">17Sr1-28</strain>
    </source>
</reference>
<dbReference type="Proteomes" id="UP000245444">
    <property type="component" value="Chromosome"/>
</dbReference>
<sequence>MTATSPAPTINIKIGGEPHEVTMYFGRLNELAEMVGSFERLPEVDFHAPTREAVLDICLAPRDERGRRIDGETAAGILHRLTIEDGAAVLDFAKEHLSDFFLGRLEKHLLSLQANGDRLTGVGSSLNGLVGSASETR</sequence>
<organism evidence="1 2">
    <name type="scientific">Methylobacterium terrae</name>
    <dbReference type="NCBI Taxonomy" id="2202827"/>
    <lineage>
        <taxon>Bacteria</taxon>
        <taxon>Pseudomonadati</taxon>
        <taxon>Pseudomonadota</taxon>
        <taxon>Alphaproteobacteria</taxon>
        <taxon>Hyphomicrobiales</taxon>
        <taxon>Methylobacteriaceae</taxon>
        <taxon>Methylobacterium</taxon>
    </lineage>
</organism>
<dbReference type="KEGG" id="mtea:DK419_25895"/>
<evidence type="ECO:0000313" key="1">
    <source>
        <dbReference type="EMBL" id="AWN49355.1"/>
    </source>
</evidence>
<evidence type="ECO:0000313" key="2">
    <source>
        <dbReference type="Proteomes" id="UP000245444"/>
    </source>
</evidence>
<dbReference type="AlphaFoldDB" id="A0A2U8WSS9"/>
<dbReference type="RefSeq" id="WP_109961626.1">
    <property type="nucleotide sequence ID" value="NZ_CP029553.1"/>
</dbReference>
<accession>A0A2U8WSS9</accession>
<dbReference type="EMBL" id="CP029553">
    <property type="protein sequence ID" value="AWN49355.1"/>
    <property type="molecule type" value="Genomic_DNA"/>
</dbReference>
<name>A0A2U8WSS9_9HYPH</name>